<dbReference type="Proteomes" id="UP001065593">
    <property type="component" value="Unassembled WGS sequence"/>
</dbReference>
<dbReference type="SUPFAM" id="SSF55347">
    <property type="entry name" value="Glyceraldehyde-3-phosphate dehydrogenase-like, C-terminal domain"/>
    <property type="match status" value="1"/>
</dbReference>
<evidence type="ECO:0000313" key="3">
    <source>
        <dbReference type="EMBL" id="GLC90464.1"/>
    </source>
</evidence>
<reference evidence="3" key="1">
    <citation type="submission" date="2022-08" db="EMBL/GenBank/DDBJ databases">
        <title>Draft genome sequence of Lysinibacillus sp. strain KH24.</title>
        <authorList>
            <person name="Kanbe H."/>
            <person name="Itoh H."/>
        </authorList>
    </citation>
    <scope>NUCLEOTIDE SEQUENCE</scope>
    <source>
        <strain evidence="3">KH24</strain>
    </source>
</reference>
<dbReference type="Gene3D" id="3.40.50.720">
    <property type="entry name" value="NAD(P)-binding Rossmann-like Domain"/>
    <property type="match status" value="1"/>
</dbReference>
<evidence type="ECO:0000259" key="2">
    <source>
        <dbReference type="Pfam" id="PF22725"/>
    </source>
</evidence>
<name>A0ABQ5NQ59_9BACI</name>
<feature type="domain" description="Gfo/Idh/MocA-like oxidoreductase N-terminal" evidence="1">
    <location>
        <begin position="2"/>
        <end position="119"/>
    </location>
</feature>
<dbReference type="Pfam" id="PF01408">
    <property type="entry name" value="GFO_IDH_MocA"/>
    <property type="match status" value="1"/>
</dbReference>
<protein>
    <submittedName>
        <fullName evidence="3">Oxidoreductase YulF</fullName>
    </submittedName>
</protein>
<dbReference type="RefSeq" id="WP_264990377.1">
    <property type="nucleotide sequence ID" value="NZ_BRZA01000010.1"/>
</dbReference>
<dbReference type="SUPFAM" id="SSF51735">
    <property type="entry name" value="NAD(P)-binding Rossmann-fold domains"/>
    <property type="match status" value="1"/>
</dbReference>
<dbReference type="EMBL" id="BRZA01000010">
    <property type="protein sequence ID" value="GLC90464.1"/>
    <property type="molecule type" value="Genomic_DNA"/>
</dbReference>
<dbReference type="Pfam" id="PF22725">
    <property type="entry name" value="GFO_IDH_MocA_C3"/>
    <property type="match status" value="1"/>
</dbReference>
<dbReference type="InterPro" id="IPR036291">
    <property type="entry name" value="NAD(P)-bd_dom_sf"/>
</dbReference>
<dbReference type="PANTHER" id="PTHR43054:SF1">
    <property type="entry name" value="SCYLLO-INOSITOL 2-DEHYDROGENASE (NADP(+)) IOLU"/>
    <property type="match status" value="1"/>
</dbReference>
<organism evidence="3 4">
    <name type="scientific">Lysinibacillus piscis</name>
    <dbReference type="NCBI Taxonomy" id="2518931"/>
    <lineage>
        <taxon>Bacteria</taxon>
        <taxon>Bacillati</taxon>
        <taxon>Bacillota</taxon>
        <taxon>Bacilli</taxon>
        <taxon>Bacillales</taxon>
        <taxon>Bacillaceae</taxon>
        <taxon>Lysinibacillus</taxon>
    </lineage>
</organism>
<dbReference type="PANTHER" id="PTHR43054">
    <property type="match status" value="1"/>
</dbReference>
<dbReference type="InterPro" id="IPR000683">
    <property type="entry name" value="Gfo/Idh/MocA-like_OxRdtase_N"/>
</dbReference>
<proteinExistence type="predicted"/>
<sequence length="327" mass="36469">MIRFGIIGTNKITEAFLEAASQIEDFQLAAIYSRTNERATEFAEKYGVTVTFTDLESMAKSTDIDAVYIASPNACHAEQAMLFMQNGKHVLCEKPIASNTTEVQAMVQAAKANNVLLMEAMKSTFVPNFKSIQQNVHKIGQIRRYVASYCQYSSRYDAYKEGVVLNAFKPALSNGALMDIGIYCIYPLVALFGKPLDIKATGLLLETGVDGEGSIVLKYEDMEAVIMYSKITNSALPSEIQGENGNIKIDKINTPEHVEIYYRDGAVENITQPQRSNSMYYEIKEFIKLIQAGKRESAINSYENSLTVMEIMDEVRKQIGVVYPSDN</sequence>
<feature type="domain" description="GFO/IDH/MocA-like oxidoreductase" evidence="2">
    <location>
        <begin position="138"/>
        <end position="247"/>
    </location>
</feature>
<dbReference type="Gene3D" id="3.30.360.10">
    <property type="entry name" value="Dihydrodipicolinate Reductase, domain 2"/>
    <property type="match status" value="1"/>
</dbReference>
<comment type="caution">
    <text evidence="3">The sequence shown here is derived from an EMBL/GenBank/DDBJ whole genome shotgun (WGS) entry which is preliminary data.</text>
</comment>
<accession>A0ABQ5NQ59</accession>
<dbReference type="InterPro" id="IPR055170">
    <property type="entry name" value="GFO_IDH_MocA-like_dom"/>
</dbReference>
<evidence type="ECO:0000259" key="1">
    <source>
        <dbReference type="Pfam" id="PF01408"/>
    </source>
</evidence>
<gene>
    <name evidence="3" type="primary">yulF</name>
    <name evidence="3" type="ORF">LYSBPC_35910</name>
</gene>
<keyword evidence="4" id="KW-1185">Reference proteome</keyword>
<evidence type="ECO:0000313" key="4">
    <source>
        <dbReference type="Proteomes" id="UP001065593"/>
    </source>
</evidence>